<evidence type="ECO:0000256" key="5">
    <source>
        <dbReference type="ARBA" id="ARBA00022989"/>
    </source>
</evidence>
<evidence type="ECO:0000256" key="8">
    <source>
        <dbReference type="SAM" id="SignalP"/>
    </source>
</evidence>
<keyword evidence="3" id="KW-1003">Cell membrane</keyword>
<dbReference type="EMBL" id="JAVRET010000212">
    <property type="protein sequence ID" value="MDT0413800.1"/>
    <property type="molecule type" value="Genomic_DNA"/>
</dbReference>
<dbReference type="PANTHER" id="PTHR42709">
    <property type="entry name" value="ALKALINE PHOSPHATASE LIKE PROTEIN"/>
    <property type="match status" value="1"/>
</dbReference>
<protein>
    <submittedName>
        <fullName evidence="10">DedA family protein</fullName>
    </submittedName>
</protein>
<proteinExistence type="inferred from homology"/>
<dbReference type="Pfam" id="PF09335">
    <property type="entry name" value="VTT_dom"/>
    <property type="match status" value="1"/>
</dbReference>
<keyword evidence="5 7" id="KW-1133">Transmembrane helix</keyword>
<dbReference type="InterPro" id="IPR051311">
    <property type="entry name" value="DedA_domain"/>
</dbReference>
<evidence type="ECO:0000259" key="9">
    <source>
        <dbReference type="Pfam" id="PF09335"/>
    </source>
</evidence>
<accession>A0ABU2RAX8</accession>
<evidence type="ECO:0000256" key="6">
    <source>
        <dbReference type="ARBA" id="ARBA00023136"/>
    </source>
</evidence>
<feature type="transmembrane region" description="Helical" evidence="7">
    <location>
        <begin position="111"/>
        <end position="135"/>
    </location>
</feature>
<dbReference type="InterPro" id="IPR032816">
    <property type="entry name" value="VTT_dom"/>
</dbReference>
<reference evidence="11" key="1">
    <citation type="submission" date="2023-07" db="EMBL/GenBank/DDBJ databases">
        <title>30 novel species of actinomycetes from the DSMZ collection.</title>
        <authorList>
            <person name="Nouioui I."/>
        </authorList>
    </citation>
    <scope>NUCLEOTIDE SEQUENCE [LARGE SCALE GENOMIC DNA]</scope>
    <source>
        <strain evidence="11">DSM 41979</strain>
    </source>
</reference>
<evidence type="ECO:0000256" key="1">
    <source>
        <dbReference type="ARBA" id="ARBA00004651"/>
    </source>
</evidence>
<keyword evidence="8" id="KW-0732">Signal</keyword>
<organism evidence="10 11">
    <name type="scientific">Streptomyces evansiae</name>
    <dbReference type="NCBI Taxonomy" id="3075535"/>
    <lineage>
        <taxon>Bacteria</taxon>
        <taxon>Bacillati</taxon>
        <taxon>Actinomycetota</taxon>
        <taxon>Actinomycetes</taxon>
        <taxon>Kitasatosporales</taxon>
        <taxon>Streptomycetaceae</taxon>
        <taxon>Streptomyces</taxon>
    </lineage>
</organism>
<feature type="domain" description="VTT" evidence="9">
    <location>
        <begin position="94"/>
        <end position="221"/>
    </location>
</feature>
<keyword evidence="4 7" id="KW-0812">Transmembrane</keyword>
<comment type="caution">
    <text evidence="10">The sequence shown here is derived from an EMBL/GenBank/DDBJ whole genome shotgun (WGS) entry which is preliminary data.</text>
</comment>
<evidence type="ECO:0000256" key="4">
    <source>
        <dbReference type="ARBA" id="ARBA00022692"/>
    </source>
</evidence>
<dbReference type="Proteomes" id="UP001183610">
    <property type="component" value="Unassembled WGS sequence"/>
</dbReference>
<evidence type="ECO:0000256" key="3">
    <source>
        <dbReference type="ARBA" id="ARBA00022475"/>
    </source>
</evidence>
<feature type="transmembrane region" description="Helical" evidence="7">
    <location>
        <begin position="236"/>
        <end position="257"/>
    </location>
</feature>
<comment type="similarity">
    <text evidence="2">Belongs to the DedA family.</text>
</comment>
<keyword evidence="11" id="KW-1185">Reference proteome</keyword>
<gene>
    <name evidence="10" type="ORF">RM698_32890</name>
</gene>
<evidence type="ECO:0000313" key="11">
    <source>
        <dbReference type="Proteomes" id="UP001183610"/>
    </source>
</evidence>
<dbReference type="RefSeq" id="WP_010265549.1">
    <property type="nucleotide sequence ID" value="NZ_JAVRET010000212.1"/>
</dbReference>
<evidence type="ECO:0000256" key="7">
    <source>
        <dbReference type="SAM" id="Phobius"/>
    </source>
</evidence>
<dbReference type="PANTHER" id="PTHR42709:SF6">
    <property type="entry name" value="UNDECAPRENYL PHOSPHATE TRANSPORTER A"/>
    <property type="match status" value="1"/>
</dbReference>
<keyword evidence="6 7" id="KW-0472">Membrane</keyword>
<sequence length="272" mass="28049">MITLTAATAATASATAATTSAASAAAATATATATATAATATTSAATATGTTSTASVSATSSAGGLTGWATDLVERFGGPGAGAAIALENLFPPLPSEVVLPLTGFAAGRGVLTLASALFWTTLGSVVGALALYGIGVRLGRERLYALWARIPLVRVSDLERTEAWFSRHGTKAILFGRMIPVFRSLISVPAGLTRMPLPTFIALTALGSLAWNSVLVCAGYLLGDRWELVERYAGLASRLVVVAVAVALAVWLAFLVRNRKRPESPRRHRRP</sequence>
<evidence type="ECO:0000313" key="10">
    <source>
        <dbReference type="EMBL" id="MDT0413800.1"/>
    </source>
</evidence>
<feature type="transmembrane region" description="Helical" evidence="7">
    <location>
        <begin position="201"/>
        <end position="224"/>
    </location>
</feature>
<feature type="chain" id="PRO_5046117875" evidence="8">
    <location>
        <begin position="38"/>
        <end position="272"/>
    </location>
</feature>
<name>A0ABU2RAX8_9ACTN</name>
<evidence type="ECO:0000256" key="2">
    <source>
        <dbReference type="ARBA" id="ARBA00010792"/>
    </source>
</evidence>
<comment type="subcellular location">
    <subcellularLocation>
        <location evidence="1">Cell membrane</location>
        <topology evidence="1">Multi-pass membrane protein</topology>
    </subcellularLocation>
</comment>
<feature type="signal peptide" evidence="8">
    <location>
        <begin position="1"/>
        <end position="37"/>
    </location>
</feature>